<dbReference type="HOGENOM" id="CLU_2723141_0_0_1"/>
<organism evidence="2 3">
    <name type="scientific">Pisolithus microcarpus 441</name>
    <dbReference type="NCBI Taxonomy" id="765257"/>
    <lineage>
        <taxon>Eukaryota</taxon>
        <taxon>Fungi</taxon>
        <taxon>Dikarya</taxon>
        <taxon>Basidiomycota</taxon>
        <taxon>Agaricomycotina</taxon>
        <taxon>Agaricomycetes</taxon>
        <taxon>Agaricomycetidae</taxon>
        <taxon>Boletales</taxon>
        <taxon>Sclerodermatineae</taxon>
        <taxon>Pisolithaceae</taxon>
        <taxon>Pisolithus</taxon>
    </lineage>
</organism>
<keyword evidence="3" id="KW-1185">Reference proteome</keyword>
<reference evidence="2 3" key="1">
    <citation type="submission" date="2014-04" db="EMBL/GenBank/DDBJ databases">
        <authorList>
            <consortium name="DOE Joint Genome Institute"/>
            <person name="Kuo A."/>
            <person name="Kohler A."/>
            <person name="Costa M.D."/>
            <person name="Nagy L.G."/>
            <person name="Floudas D."/>
            <person name="Copeland A."/>
            <person name="Barry K.W."/>
            <person name="Cichocki N."/>
            <person name="Veneault-Fourrey C."/>
            <person name="LaButti K."/>
            <person name="Lindquist E.A."/>
            <person name="Lipzen A."/>
            <person name="Lundell T."/>
            <person name="Morin E."/>
            <person name="Murat C."/>
            <person name="Sun H."/>
            <person name="Tunlid A."/>
            <person name="Henrissat B."/>
            <person name="Grigoriev I.V."/>
            <person name="Hibbett D.S."/>
            <person name="Martin F."/>
            <person name="Nordberg H.P."/>
            <person name="Cantor M.N."/>
            <person name="Hua S.X."/>
        </authorList>
    </citation>
    <scope>NUCLEOTIDE SEQUENCE [LARGE SCALE GENOMIC DNA]</scope>
    <source>
        <strain evidence="2 3">441</strain>
    </source>
</reference>
<reference evidence="2" key="3">
    <citation type="submission" date="2015-02" db="EMBL/GenBank/DDBJ databases">
        <title>Evolutionary Origins and Diversification of the Mycorrhizal Mutualists.</title>
        <authorList>
            <consortium name="DOE Joint Genome Institute"/>
            <consortium name="Mycorrhizal Genomics Consortium"/>
            <person name="Kohler A."/>
            <person name="Kuo A."/>
            <person name="Nagy L.G."/>
            <person name="Floudas D."/>
            <person name="Copeland A."/>
            <person name="Barry K.W."/>
            <person name="Cichocki N."/>
            <person name="Veneault-Fourrey C."/>
            <person name="LaButti K."/>
            <person name="Lindquist E.A."/>
            <person name="Lipzen A."/>
            <person name="Lundell T."/>
            <person name="Morin E."/>
            <person name="Murat C."/>
            <person name="Riley R."/>
            <person name="Ohm R."/>
            <person name="Sun H."/>
            <person name="Tunlid A."/>
            <person name="Henrissat B."/>
            <person name="Grigoriev I.V."/>
            <person name="Hibbett D.S."/>
            <person name="Martin F."/>
        </authorList>
    </citation>
    <scope>NUCLEOTIDE SEQUENCE</scope>
    <source>
        <strain evidence="2">441</strain>
    </source>
</reference>
<evidence type="ECO:0000313" key="2">
    <source>
        <dbReference type="EMBL" id="KIK24657.1"/>
    </source>
</evidence>
<protein>
    <submittedName>
        <fullName evidence="1">Unplaced genomic scaffold scaffold_220, whole genome shotgun sequence</fullName>
    </submittedName>
</protein>
<dbReference type="EMBL" id="KN833714">
    <property type="protein sequence ID" value="KIK24657.1"/>
    <property type="molecule type" value="Genomic_DNA"/>
</dbReference>
<gene>
    <name evidence="2" type="ORF">PISMIDRAFT_678043</name>
    <name evidence="1" type="ORF">PISMIDRAFT_687478</name>
</gene>
<evidence type="ECO:0000313" key="3">
    <source>
        <dbReference type="Proteomes" id="UP000054018"/>
    </source>
</evidence>
<proteinExistence type="predicted"/>
<reference evidence="3" key="2">
    <citation type="submission" date="2015-01" db="EMBL/GenBank/DDBJ databases">
        <title>Evolutionary Origins and Diversification of the Mycorrhizal Mutualists.</title>
        <authorList>
            <consortium name="DOE Joint Genome Institute"/>
            <consortium name="Mycorrhizal Genomics Consortium"/>
            <person name="Kohler A."/>
            <person name="Kuo A."/>
            <person name="Nagy L.G."/>
            <person name="Floudas D."/>
            <person name="Copeland A."/>
            <person name="Barry K.W."/>
            <person name="Cichocki N."/>
            <person name="Veneault-Fourrey C."/>
            <person name="LaButti K."/>
            <person name="Lindquist E.A."/>
            <person name="Lipzen A."/>
            <person name="Lundell T."/>
            <person name="Morin E."/>
            <person name="Murat C."/>
            <person name="Riley R."/>
            <person name="Ohm R."/>
            <person name="Sun H."/>
            <person name="Tunlid A."/>
            <person name="Henrissat B."/>
            <person name="Grigoriev I.V."/>
            <person name="Hibbett D.S."/>
            <person name="Martin F."/>
        </authorList>
    </citation>
    <scope>NUCLEOTIDE SEQUENCE [LARGE SCALE GENOMIC DNA]</scope>
    <source>
        <strain evidence="1 3">441</strain>
    </source>
</reference>
<accession>A0A0C9ZQT1</accession>
<dbReference type="Proteomes" id="UP000054018">
    <property type="component" value="Unassembled WGS sequence"/>
</dbReference>
<dbReference type="EMBL" id="KN833904">
    <property type="protein sequence ID" value="KIK15146.1"/>
    <property type="molecule type" value="Genomic_DNA"/>
</dbReference>
<evidence type="ECO:0000313" key="1">
    <source>
        <dbReference type="EMBL" id="KIK15146.1"/>
    </source>
</evidence>
<sequence>MVITCGGLRNATNSFSLRVWQESPGNSTDIMLLRSPESRWVLHSSSFDLFSVKVTVLSTHNRQSTSCKSCSH</sequence>
<name>A0A0C9ZQT1_9AGAM</name>
<dbReference type="AlphaFoldDB" id="A0A0C9ZQT1"/>